<proteinExistence type="predicted"/>
<protein>
    <submittedName>
        <fullName evidence="1">Uncharacterized protein</fullName>
    </submittedName>
</protein>
<sequence length="68" mass="7643">MSREELVDILDRILEALDRIEALIARLSVSREASKGVVYQIYQNLIEAREGVVKARLIARSLSSAKSE</sequence>
<evidence type="ECO:0000313" key="1">
    <source>
        <dbReference type="EMBL" id="HHP68468.1"/>
    </source>
</evidence>
<organism evidence="1">
    <name type="scientific">Thermogladius calderae</name>
    <dbReference type="NCBI Taxonomy" id="1200300"/>
    <lineage>
        <taxon>Archaea</taxon>
        <taxon>Thermoproteota</taxon>
        <taxon>Thermoprotei</taxon>
        <taxon>Desulfurococcales</taxon>
        <taxon>Desulfurococcaceae</taxon>
        <taxon>Thermogladius</taxon>
    </lineage>
</organism>
<dbReference type="EMBL" id="DRYK01000089">
    <property type="protein sequence ID" value="HHP68468.1"/>
    <property type="molecule type" value="Genomic_DNA"/>
</dbReference>
<reference evidence="1" key="1">
    <citation type="journal article" date="2020" name="mSystems">
        <title>Genome- and Community-Level Interaction Insights into Carbon Utilization and Element Cycling Functions of Hydrothermarchaeota in Hydrothermal Sediment.</title>
        <authorList>
            <person name="Zhou Z."/>
            <person name="Liu Y."/>
            <person name="Xu W."/>
            <person name="Pan J."/>
            <person name="Luo Z.H."/>
            <person name="Li M."/>
        </authorList>
    </citation>
    <scope>NUCLEOTIDE SEQUENCE [LARGE SCALE GENOMIC DNA]</scope>
    <source>
        <strain evidence="1">SpSt-110</strain>
    </source>
</reference>
<name>A0A7J3Y0D7_9CREN</name>
<gene>
    <name evidence="1" type="ORF">ENM60_06800</name>
</gene>
<dbReference type="AlphaFoldDB" id="A0A7J3Y0D7"/>
<accession>A0A7J3Y0D7</accession>
<comment type="caution">
    <text evidence="1">The sequence shown here is derived from an EMBL/GenBank/DDBJ whole genome shotgun (WGS) entry which is preliminary data.</text>
</comment>